<dbReference type="FunFam" id="1.10.630.10:FF:000026">
    <property type="entry name" value="Cytochrome P450 82C4"/>
    <property type="match status" value="1"/>
</dbReference>
<evidence type="ECO:0000256" key="5">
    <source>
        <dbReference type="ARBA" id="ARBA00023004"/>
    </source>
</evidence>
<dbReference type="Pfam" id="PF00067">
    <property type="entry name" value="p450"/>
    <property type="match status" value="1"/>
</dbReference>
<feature type="transmembrane region" description="Helical" evidence="9">
    <location>
        <begin position="12"/>
        <end position="29"/>
    </location>
</feature>
<keyword evidence="4 8" id="KW-0560">Oxidoreductase</keyword>
<dbReference type="SUPFAM" id="SSF48264">
    <property type="entry name" value="Cytochrome P450"/>
    <property type="match status" value="1"/>
</dbReference>
<proteinExistence type="inferred from homology"/>
<dbReference type="PRINTS" id="PR00463">
    <property type="entry name" value="EP450I"/>
</dbReference>
<dbReference type="InterPro" id="IPR001128">
    <property type="entry name" value="Cyt_P450"/>
</dbReference>
<name>A0A7J9LWX1_GOSSC</name>
<comment type="caution">
    <text evidence="10">The sequence shown here is derived from an EMBL/GenBank/DDBJ whole genome shotgun (WGS) entry which is preliminary data.</text>
</comment>
<evidence type="ECO:0000256" key="6">
    <source>
        <dbReference type="ARBA" id="ARBA00023033"/>
    </source>
</evidence>
<organism evidence="10 11">
    <name type="scientific">Gossypium schwendimanii</name>
    <name type="common">Cotton</name>
    <dbReference type="NCBI Taxonomy" id="34291"/>
    <lineage>
        <taxon>Eukaryota</taxon>
        <taxon>Viridiplantae</taxon>
        <taxon>Streptophyta</taxon>
        <taxon>Embryophyta</taxon>
        <taxon>Tracheophyta</taxon>
        <taxon>Spermatophyta</taxon>
        <taxon>Magnoliopsida</taxon>
        <taxon>eudicotyledons</taxon>
        <taxon>Gunneridae</taxon>
        <taxon>Pentapetalae</taxon>
        <taxon>rosids</taxon>
        <taxon>malvids</taxon>
        <taxon>Malvales</taxon>
        <taxon>Malvaceae</taxon>
        <taxon>Malvoideae</taxon>
        <taxon>Gossypium</taxon>
    </lineage>
</organism>
<dbReference type="AlphaFoldDB" id="A0A7J9LWX1"/>
<evidence type="ECO:0000256" key="3">
    <source>
        <dbReference type="ARBA" id="ARBA00022723"/>
    </source>
</evidence>
<evidence type="ECO:0000256" key="1">
    <source>
        <dbReference type="ARBA" id="ARBA00010617"/>
    </source>
</evidence>
<accession>A0A7J9LWX1</accession>
<dbReference type="PANTHER" id="PTHR47947">
    <property type="entry name" value="CYTOCHROME P450 82C3-RELATED"/>
    <property type="match status" value="1"/>
</dbReference>
<evidence type="ECO:0000313" key="11">
    <source>
        <dbReference type="Proteomes" id="UP000593576"/>
    </source>
</evidence>
<keyword evidence="11" id="KW-1185">Reference proteome</keyword>
<keyword evidence="9" id="KW-0472">Membrane</keyword>
<dbReference type="InterPro" id="IPR050651">
    <property type="entry name" value="Plant_Cytochrome_P450_Monoox"/>
</dbReference>
<feature type="transmembrane region" description="Helical" evidence="9">
    <location>
        <begin position="515"/>
        <end position="536"/>
    </location>
</feature>
<dbReference type="GO" id="GO:0016709">
    <property type="term" value="F:oxidoreductase activity, acting on paired donors, with incorporation or reduction of molecular oxygen, NAD(P)H as one donor, and incorporation of one atom of oxygen"/>
    <property type="evidence" value="ECO:0007669"/>
    <property type="project" value="UniProtKB-ARBA"/>
</dbReference>
<keyword evidence="5 7" id="KW-0408">Iron</keyword>
<feature type="transmembrane region" description="Helical" evidence="9">
    <location>
        <begin position="223"/>
        <end position="242"/>
    </location>
</feature>
<evidence type="ECO:0000256" key="9">
    <source>
        <dbReference type="SAM" id="Phobius"/>
    </source>
</evidence>
<dbReference type="Gene3D" id="1.10.630.10">
    <property type="entry name" value="Cytochrome P450"/>
    <property type="match status" value="1"/>
</dbReference>
<comment type="cofactor">
    <cofactor evidence="7">
        <name>heme</name>
        <dbReference type="ChEBI" id="CHEBI:30413"/>
    </cofactor>
</comment>
<dbReference type="InterPro" id="IPR036396">
    <property type="entry name" value="Cyt_P450_sf"/>
</dbReference>
<keyword evidence="9" id="KW-0812">Transmembrane</keyword>
<evidence type="ECO:0000256" key="8">
    <source>
        <dbReference type="RuleBase" id="RU000461"/>
    </source>
</evidence>
<dbReference type="OrthoDB" id="2789670at2759"/>
<dbReference type="GO" id="GO:0005506">
    <property type="term" value="F:iron ion binding"/>
    <property type="evidence" value="ECO:0007669"/>
    <property type="project" value="InterPro"/>
</dbReference>
<dbReference type="PROSITE" id="PS00086">
    <property type="entry name" value="CYTOCHROME_P450"/>
    <property type="match status" value="1"/>
</dbReference>
<protein>
    <recommendedName>
        <fullName evidence="12">Cytochrome P450</fullName>
    </recommendedName>
</protein>
<dbReference type="EMBL" id="JABFAF010000008">
    <property type="protein sequence ID" value="MBA0863178.1"/>
    <property type="molecule type" value="Genomic_DNA"/>
</dbReference>
<evidence type="ECO:0008006" key="12">
    <source>
        <dbReference type="Google" id="ProtNLM"/>
    </source>
</evidence>
<feature type="transmembrane region" description="Helical" evidence="9">
    <location>
        <begin position="307"/>
        <end position="335"/>
    </location>
</feature>
<dbReference type="GO" id="GO:0020037">
    <property type="term" value="F:heme binding"/>
    <property type="evidence" value="ECO:0007669"/>
    <property type="project" value="InterPro"/>
</dbReference>
<keyword evidence="3 7" id="KW-0479">Metal-binding</keyword>
<feature type="non-terminal residue" evidence="10">
    <location>
        <position position="1"/>
    </location>
</feature>
<sequence length="549" mass="61484">MGFSIELQEQIILAILFTIFVVSLSIHGGDKKKRQRPAPPEAAGALPLLGHLHLLGTNQLLHRIFGDMADKYGPAFLVRLGSHRALVVSNWQVAKECFTTNDKIFSTRPRSLALKLMGYDHKMLGSAPYGPYWRSLRKLATLELLSSRRMELLRHVRDTEIDCFIKELYEQTVRSGGIAVVELKEKIGSLTTNITVRMIAGKRYSCGSDDEESKRCQNAIADFFHLVGLVLVSDWVPFLGWIDVVMGRIAKIKRISQECDMIIGSWVNEHRRQRKLGESIKGDQDFIHVMLSILDDNNIPTEEADTIIKATCLSLILGGIDANVVVLIWTVSFLLNNRHVLKRAQDELDIHVGKHRQVQESDINNLVYLQAIIKETLRIKPPVPLSAPREAMEDCTVAGFHIPAGTRLFPNIWKLQRDPSIWQKPLEFLPERFLNDHANVDVRGKNYEFLPFGSGRRVCPGITFALKFLPLALGRLLHGFELGTVSDVAVDMSESPGLTAPKATPLEESNERVDVVLTLLTMAAMFLRLLTIGLGINNGMHPDKASGLD</sequence>
<evidence type="ECO:0000256" key="7">
    <source>
        <dbReference type="PIRSR" id="PIRSR602401-1"/>
    </source>
</evidence>
<dbReference type="InterPro" id="IPR002401">
    <property type="entry name" value="Cyt_P450_E_grp-I"/>
</dbReference>
<keyword evidence="9" id="KW-1133">Transmembrane helix</keyword>
<dbReference type="PRINTS" id="PR00385">
    <property type="entry name" value="P450"/>
</dbReference>
<evidence type="ECO:0000256" key="2">
    <source>
        <dbReference type="ARBA" id="ARBA00022617"/>
    </source>
</evidence>
<keyword evidence="2 7" id="KW-0349">Heme</keyword>
<dbReference type="InterPro" id="IPR017972">
    <property type="entry name" value="Cyt_P450_CS"/>
</dbReference>
<dbReference type="Proteomes" id="UP000593576">
    <property type="component" value="Unassembled WGS sequence"/>
</dbReference>
<evidence type="ECO:0000313" key="10">
    <source>
        <dbReference type="EMBL" id="MBA0863178.1"/>
    </source>
</evidence>
<gene>
    <name evidence="10" type="ORF">Goshw_017785</name>
</gene>
<dbReference type="GO" id="GO:0046246">
    <property type="term" value="P:terpene biosynthetic process"/>
    <property type="evidence" value="ECO:0007669"/>
    <property type="project" value="TreeGrafter"/>
</dbReference>
<dbReference type="CDD" id="cd20654">
    <property type="entry name" value="CYP82"/>
    <property type="match status" value="1"/>
</dbReference>
<evidence type="ECO:0000256" key="4">
    <source>
        <dbReference type="ARBA" id="ARBA00023002"/>
    </source>
</evidence>
<feature type="binding site" description="axial binding residue" evidence="7">
    <location>
        <position position="459"/>
    </location>
    <ligand>
        <name>heme</name>
        <dbReference type="ChEBI" id="CHEBI:30413"/>
    </ligand>
    <ligandPart>
        <name>Fe</name>
        <dbReference type="ChEBI" id="CHEBI:18248"/>
    </ligandPart>
</feature>
<keyword evidence="6 8" id="KW-0503">Monooxygenase</keyword>
<dbReference type="PANTHER" id="PTHR47947:SF8">
    <property type="entry name" value="CYTOCHROME P450 82C4-LIKE"/>
    <property type="match status" value="1"/>
</dbReference>
<reference evidence="10 11" key="1">
    <citation type="journal article" date="2019" name="Genome Biol. Evol.">
        <title>Insights into the evolution of the New World diploid cottons (Gossypium, subgenus Houzingenia) based on genome sequencing.</title>
        <authorList>
            <person name="Grover C.E."/>
            <person name="Arick M.A. 2nd"/>
            <person name="Thrash A."/>
            <person name="Conover J.L."/>
            <person name="Sanders W.S."/>
            <person name="Peterson D.G."/>
            <person name="Frelichowski J.E."/>
            <person name="Scheffler J.A."/>
            <person name="Scheffler B.E."/>
            <person name="Wendel J.F."/>
        </authorList>
    </citation>
    <scope>NUCLEOTIDE SEQUENCE [LARGE SCALE GENOMIC DNA]</scope>
    <source>
        <strain evidence="10">1</strain>
        <tissue evidence="10">Leaf</tissue>
    </source>
</reference>
<comment type="similarity">
    <text evidence="1 8">Belongs to the cytochrome P450 family.</text>
</comment>